<evidence type="ECO:0000313" key="3">
    <source>
        <dbReference type="EMBL" id="CAE1242858.1"/>
    </source>
</evidence>
<dbReference type="EMBL" id="CAHIKZ030000869">
    <property type="protein sequence ID" value="CAE1242858.1"/>
    <property type="molecule type" value="Genomic_DNA"/>
</dbReference>
<feature type="compositionally biased region" description="Basic and acidic residues" evidence="1">
    <location>
        <begin position="330"/>
        <end position="346"/>
    </location>
</feature>
<dbReference type="InterPro" id="IPR013087">
    <property type="entry name" value="Znf_C2H2_type"/>
</dbReference>
<organism evidence="3 4">
    <name type="scientific">Acanthosepion pharaonis</name>
    <name type="common">Pharaoh cuttlefish</name>
    <name type="synonym">Sepia pharaonis</name>
    <dbReference type="NCBI Taxonomy" id="158019"/>
    <lineage>
        <taxon>Eukaryota</taxon>
        <taxon>Metazoa</taxon>
        <taxon>Spiralia</taxon>
        <taxon>Lophotrochozoa</taxon>
        <taxon>Mollusca</taxon>
        <taxon>Cephalopoda</taxon>
        <taxon>Coleoidea</taxon>
        <taxon>Decapodiformes</taxon>
        <taxon>Sepiida</taxon>
        <taxon>Sepiina</taxon>
        <taxon>Sepiidae</taxon>
        <taxon>Acanthosepion</taxon>
    </lineage>
</organism>
<protein>
    <recommendedName>
        <fullName evidence="2">C2H2-type domain-containing protein</fullName>
    </recommendedName>
</protein>
<sequence length="935" mass="102477">MESTSTHPCHRLSIPAARLFWCRHCMQIFEDPITRWRHSKTCLHSSSGKVRKDKDGSTMQVFLSANNLSELRREQNRSRVISRSVGPGQSPGTDLRCFICKTTFVSIEEMRVHVRTPCRKRPTLAVPKQKFSAMPAEIKTQIQIPDTASEIIYIKDGHQTVISLESPCAAEVLNTEFVEPNQEYEPDGVSAMEKVIILPDTFDSTTNLNAIEQTVEITAVETVIPVASKSEEVPKQPKNRNENKTKQHIRKRKRILPKKAPASPVEKIVTGAAAEAKLKDLFTTIEMQNKMKLSPSPKQAKSVNPPPESPCKTSNLTNIEDDTDECQNDNVEKDENQSGISQEKETDNSGLLLYMPPINAGSVTLPDPLLDLQSGLPAEMLLDETTNTKPPIPTAPEAINTFIPSDLVEETKLPSHIFDGDLLPSQIHSEVLFEEITDEKENSPLVDNRIDEELVLAEPNLEEAVKIDSPVVPRRPKRFSRRKRKKSYFIDEQNRILPFVNVLMSELSDKDRFFYKLGMINQCHKIPSSSETTTSTAQNGEAPALETLGDSAKESLSKLQFTDIMTESTYPPEIAPLSLAEVVAAEPQEISYTASPAVAGACVSDKENPSALAKGLCLSLPTLEKMDNNQFHDPNSISPSSVKPESHDTSSEMTGQSVQSPCWEAAPRLAQLPGVTQIVRVTSSADLSNGTGMTKKPSPDQCSVIANSKDLPFSNSNSCDNVEKNEPLPSSVSLNIDPPLPSSPPTNTNPSPTSVDVIPPPTVVAIEERSEEVVQEKSHLDANPLPLSPEIVINDNHLSTISPPTETTTYEPVQEGEVVLQEKTDDSVLLQQSVPATNPVAVETLEQQQLVLDNTTDPNVLVQYLNSLDPSILPGEVTFVIIQGTPGEALQLTNDHNFIIEQTGDDSAGGSVIYTLQSPPSDIATEAEIVMTDSS</sequence>
<feature type="region of interest" description="Disordered" evidence="1">
    <location>
        <begin position="628"/>
        <end position="661"/>
    </location>
</feature>
<proteinExistence type="predicted"/>
<gene>
    <name evidence="3" type="ORF">SPHA_23509</name>
</gene>
<dbReference type="AlphaFoldDB" id="A0A812BVD3"/>
<feature type="domain" description="C2H2-type" evidence="2">
    <location>
        <begin position="22"/>
        <end position="44"/>
    </location>
</feature>
<dbReference type="PROSITE" id="PS00028">
    <property type="entry name" value="ZINC_FINGER_C2H2_1"/>
    <property type="match status" value="1"/>
</dbReference>
<evidence type="ECO:0000313" key="4">
    <source>
        <dbReference type="Proteomes" id="UP000597762"/>
    </source>
</evidence>
<comment type="caution">
    <text evidence="3">The sequence shown here is derived from an EMBL/GenBank/DDBJ whole genome shotgun (WGS) entry which is preliminary data.</text>
</comment>
<accession>A0A812BVD3</accession>
<evidence type="ECO:0000259" key="2">
    <source>
        <dbReference type="PROSITE" id="PS00028"/>
    </source>
</evidence>
<feature type="compositionally biased region" description="Low complexity" evidence="1">
    <location>
        <begin position="745"/>
        <end position="754"/>
    </location>
</feature>
<feature type="region of interest" description="Disordered" evidence="1">
    <location>
        <begin position="228"/>
        <end position="264"/>
    </location>
</feature>
<dbReference type="OrthoDB" id="6160599at2759"/>
<feature type="compositionally biased region" description="Basic residues" evidence="1">
    <location>
        <begin position="246"/>
        <end position="257"/>
    </location>
</feature>
<feature type="compositionally biased region" description="Polar residues" evidence="1">
    <location>
        <begin position="628"/>
        <end position="643"/>
    </location>
</feature>
<feature type="region of interest" description="Disordered" evidence="1">
    <location>
        <begin position="686"/>
        <end position="757"/>
    </location>
</feature>
<feature type="compositionally biased region" description="Basic and acidic residues" evidence="1">
    <location>
        <begin position="229"/>
        <end position="245"/>
    </location>
</feature>
<feature type="region of interest" description="Disordered" evidence="1">
    <location>
        <begin position="290"/>
        <end position="346"/>
    </location>
</feature>
<keyword evidence="4" id="KW-1185">Reference proteome</keyword>
<reference evidence="3" key="1">
    <citation type="submission" date="2021-01" db="EMBL/GenBank/DDBJ databases">
        <authorList>
            <person name="Li R."/>
            <person name="Bekaert M."/>
        </authorList>
    </citation>
    <scope>NUCLEOTIDE SEQUENCE</scope>
    <source>
        <strain evidence="3">Farmed</strain>
    </source>
</reference>
<feature type="compositionally biased region" description="Polar residues" evidence="1">
    <location>
        <begin position="651"/>
        <end position="660"/>
    </location>
</feature>
<name>A0A812BVD3_ACAPH</name>
<evidence type="ECO:0000256" key="1">
    <source>
        <dbReference type="SAM" id="MobiDB-lite"/>
    </source>
</evidence>
<dbReference type="Proteomes" id="UP000597762">
    <property type="component" value="Unassembled WGS sequence"/>
</dbReference>